<dbReference type="EMBL" id="SWFS01000077">
    <property type="protein sequence ID" value="KAA8916952.1"/>
    <property type="molecule type" value="Genomic_DNA"/>
</dbReference>
<dbReference type="Proteomes" id="UP000761534">
    <property type="component" value="Unassembled WGS sequence"/>
</dbReference>
<organism evidence="1 2">
    <name type="scientific">Trichomonascus ciferrii</name>
    <dbReference type="NCBI Taxonomy" id="44093"/>
    <lineage>
        <taxon>Eukaryota</taxon>
        <taxon>Fungi</taxon>
        <taxon>Dikarya</taxon>
        <taxon>Ascomycota</taxon>
        <taxon>Saccharomycotina</taxon>
        <taxon>Dipodascomycetes</taxon>
        <taxon>Dipodascales</taxon>
        <taxon>Trichomonascaceae</taxon>
        <taxon>Trichomonascus</taxon>
        <taxon>Trichomonascus ciferrii complex</taxon>
    </lineage>
</organism>
<gene>
    <name evidence="1" type="ORF">TRICI_000919</name>
</gene>
<reference evidence="1" key="1">
    <citation type="journal article" date="2019" name="G3 (Bethesda)">
        <title>Genome Assemblies of Two Rare Opportunistic Yeast Pathogens: Diutina rugosa (syn. Candida rugosa) and Trichomonascus ciferrii (syn. Candida ciferrii).</title>
        <authorList>
            <person name="Mixao V."/>
            <person name="Saus E."/>
            <person name="Hansen A.P."/>
            <person name="Lass-Florl C."/>
            <person name="Gabaldon T."/>
        </authorList>
    </citation>
    <scope>NUCLEOTIDE SEQUENCE</scope>
    <source>
        <strain evidence="1">CBS 4856</strain>
    </source>
</reference>
<proteinExistence type="predicted"/>
<evidence type="ECO:0000313" key="1">
    <source>
        <dbReference type="EMBL" id="KAA8916952.1"/>
    </source>
</evidence>
<dbReference type="AlphaFoldDB" id="A0A642V9Y9"/>
<keyword evidence="2" id="KW-1185">Reference proteome</keyword>
<comment type="caution">
    <text evidence="1">The sequence shown here is derived from an EMBL/GenBank/DDBJ whole genome shotgun (WGS) entry which is preliminary data.</text>
</comment>
<protein>
    <submittedName>
        <fullName evidence="1">Uncharacterized protein</fullName>
    </submittedName>
</protein>
<dbReference type="VEuPathDB" id="FungiDB:TRICI_000919"/>
<accession>A0A642V9Y9</accession>
<sequence>MCYTRDTRLGVKILEVDTSSDRGSGRFFIDDGANLLLEGGRRAAVRADELDGEWSNDMGVDKSGTAELRKAKVEEENCLEDPVEWDPVEDGAGPKFHHREASIDNPVGEVLGVVISGSGLKGLQ</sequence>
<evidence type="ECO:0000313" key="2">
    <source>
        <dbReference type="Proteomes" id="UP000761534"/>
    </source>
</evidence>
<name>A0A642V9Y9_9ASCO</name>